<dbReference type="eggNOG" id="COG3209">
    <property type="taxonomic scope" value="Bacteria"/>
</dbReference>
<dbReference type="STRING" id="525898.Sdel_2203"/>
<evidence type="ECO:0000313" key="3">
    <source>
        <dbReference type="Proteomes" id="UP000002222"/>
    </source>
</evidence>
<name>D1B545_SULD5</name>
<dbReference type="OrthoDB" id="9793251at2"/>
<feature type="domain" description="Lcl C-terminal" evidence="1">
    <location>
        <begin position="34"/>
        <end position="162"/>
    </location>
</feature>
<proteinExistence type="predicted"/>
<dbReference type="AlphaFoldDB" id="D1B545"/>
<gene>
    <name evidence="2" type="ordered locus">Sdel_2203</name>
</gene>
<sequence length="165" mass="19184" precursor="true">MRSFIWLFFILFFVQNSYAQCTKRFSLMNNNAEVYDKKTGLIWSRCTHGLSWKKGKGCVGEIELLTLSEARKIEKNNQGWRLPTVEELASLVELECKKYAINVTIFTDVPSDEGESTYWSTSTYLSNIGIEKMPSLFYTIDFQQGIVDAHTQGIPYRIRWVRDNK</sequence>
<dbReference type="HOGENOM" id="CLU_101405_3_0_7"/>
<dbReference type="EMBL" id="CP001816">
    <property type="protein sequence ID" value="ACZ13215.1"/>
    <property type="molecule type" value="Genomic_DNA"/>
</dbReference>
<reference evidence="2 3" key="2">
    <citation type="journal article" date="2010" name="Stand. Genomic Sci.">
        <title>Complete genome sequence of Sulfurospirillum deleyianum type strain (5175).</title>
        <authorList>
            <person name="Sikorski J."/>
            <person name="Lapidus A."/>
            <person name="Copeland A."/>
            <person name="Glavina Del Rio T."/>
            <person name="Nolan M."/>
            <person name="Lucas S."/>
            <person name="Chen F."/>
            <person name="Tice H."/>
            <person name="Cheng J.F."/>
            <person name="Saunders E."/>
            <person name="Bruce D."/>
            <person name="Goodwin L."/>
            <person name="Pitluck S."/>
            <person name="Ovchinnikova G."/>
            <person name="Pati A."/>
            <person name="Ivanova N."/>
            <person name="Mavromatis K."/>
            <person name="Chen A."/>
            <person name="Palaniappan K."/>
            <person name="Chain P."/>
            <person name="Land M."/>
            <person name="Hauser L."/>
            <person name="Chang Y.J."/>
            <person name="Jeffries C.D."/>
            <person name="Brettin T."/>
            <person name="Detter J.C."/>
            <person name="Han C."/>
            <person name="Rohde M."/>
            <person name="Lang E."/>
            <person name="Spring S."/>
            <person name="Goker M."/>
            <person name="Bristow J."/>
            <person name="Eisen J.A."/>
            <person name="Markowitz V."/>
            <person name="Hugenholtz P."/>
            <person name="Kyrpides N.C."/>
            <person name="Klenk H.P."/>
        </authorList>
    </citation>
    <scope>NUCLEOTIDE SEQUENCE [LARGE SCALE GENOMIC DNA]</scope>
    <source>
        <strain evidence="3">ATCC 51133 / DSM 6946 / 5175</strain>
    </source>
</reference>
<evidence type="ECO:0000313" key="2">
    <source>
        <dbReference type="EMBL" id="ACZ13215.1"/>
    </source>
</evidence>
<evidence type="ECO:0000259" key="1">
    <source>
        <dbReference type="Pfam" id="PF07603"/>
    </source>
</evidence>
<dbReference type="Proteomes" id="UP000002222">
    <property type="component" value="Chromosome"/>
</dbReference>
<accession>D1B545</accession>
<keyword evidence="3" id="KW-1185">Reference proteome</keyword>
<dbReference type="KEGG" id="sdl:Sdel_2203"/>
<reference evidence="3" key="1">
    <citation type="submission" date="2009-11" db="EMBL/GenBank/DDBJ databases">
        <title>The complete genome of Sulfurospirillum deleyianum DSM 6946.</title>
        <authorList>
            <consortium name="US DOE Joint Genome Institute (JGI-PGF)"/>
            <person name="Lucas S."/>
            <person name="Copeland A."/>
            <person name="Lapidus A."/>
            <person name="Glavina del Rio T."/>
            <person name="Dalin E."/>
            <person name="Tice H."/>
            <person name="Bruce D."/>
            <person name="Goodwin L."/>
            <person name="Pitluck S."/>
            <person name="Kyrpides N."/>
            <person name="Mavromatis K."/>
            <person name="Ivanova N."/>
            <person name="Ovchinnikova G."/>
            <person name="Munk A.C."/>
            <person name="Lu M."/>
            <person name="Brettin T."/>
            <person name="Detter J.C."/>
            <person name="Han C."/>
            <person name="Tapia R."/>
            <person name="Larimer F."/>
            <person name="Land M."/>
            <person name="Hauser L."/>
            <person name="Markowitz V."/>
            <person name="Cheng J.F."/>
            <person name="Hugenholtz P."/>
            <person name="Woyke T."/>
            <person name="Wu D."/>
            <person name="Aumann P."/>
            <person name="Schneider S."/>
            <person name="Lang E."/>
            <person name="Spring S."/>
            <person name="Klenk H.P."/>
            <person name="Eisen J.A."/>
        </authorList>
    </citation>
    <scope>NUCLEOTIDE SEQUENCE [LARGE SCALE GENOMIC DNA]</scope>
    <source>
        <strain evidence="3">ATCC 51133 / DSM 6946 / 5175</strain>
    </source>
</reference>
<organism evidence="2 3">
    <name type="scientific">Sulfurospirillum deleyianum (strain ATCC 51133 / DSM 6946 / 5175)</name>
    <dbReference type="NCBI Taxonomy" id="525898"/>
    <lineage>
        <taxon>Bacteria</taxon>
        <taxon>Pseudomonadati</taxon>
        <taxon>Campylobacterota</taxon>
        <taxon>Epsilonproteobacteria</taxon>
        <taxon>Campylobacterales</taxon>
        <taxon>Sulfurospirillaceae</taxon>
        <taxon>Sulfurospirillum</taxon>
    </lineage>
</organism>
<dbReference type="PANTHER" id="PTHR35812">
    <property type="entry name" value="LIPOPROTEIN"/>
    <property type="match status" value="1"/>
</dbReference>
<protein>
    <recommendedName>
        <fullName evidence="1">Lcl C-terminal domain-containing protein</fullName>
    </recommendedName>
</protein>
<dbReference type="PANTHER" id="PTHR35812:SF1">
    <property type="entry name" value="LIPOPROTEIN"/>
    <property type="match status" value="1"/>
</dbReference>
<dbReference type="RefSeq" id="WP_012857960.1">
    <property type="nucleotide sequence ID" value="NC_013512.1"/>
</dbReference>
<dbReference type="Pfam" id="PF07603">
    <property type="entry name" value="Lcl_C"/>
    <property type="match status" value="1"/>
</dbReference>
<dbReference type="InterPro" id="IPR011460">
    <property type="entry name" value="Lcl_C"/>
</dbReference>